<accession>A0ABP4Q5V7</accession>
<dbReference type="Proteomes" id="UP001500190">
    <property type="component" value="Unassembled WGS sequence"/>
</dbReference>
<organism evidence="1 2">
    <name type="scientific">Kribbella karoonensis</name>
    <dbReference type="NCBI Taxonomy" id="324851"/>
    <lineage>
        <taxon>Bacteria</taxon>
        <taxon>Bacillati</taxon>
        <taxon>Actinomycetota</taxon>
        <taxon>Actinomycetes</taxon>
        <taxon>Propionibacteriales</taxon>
        <taxon>Kribbellaceae</taxon>
        <taxon>Kribbella</taxon>
    </lineage>
</organism>
<sequence length="101" mass="10455">MSVPEGIWQVGLVTDDTAVRVVVRGSLTADGTAVARESLLSAFGYGVGVVLDLTGVSDVAENAGLSHLLDVAQRRSWSARCGLEVVATHPDIQHVLCAAGL</sequence>
<keyword evidence="2" id="KW-1185">Reference proteome</keyword>
<proteinExistence type="predicted"/>
<dbReference type="SUPFAM" id="SSF52091">
    <property type="entry name" value="SpoIIaa-like"/>
    <property type="match status" value="1"/>
</dbReference>
<evidence type="ECO:0000313" key="1">
    <source>
        <dbReference type="EMBL" id="GAA1599847.1"/>
    </source>
</evidence>
<evidence type="ECO:0008006" key="3">
    <source>
        <dbReference type="Google" id="ProtNLM"/>
    </source>
</evidence>
<reference evidence="2" key="1">
    <citation type="journal article" date="2019" name="Int. J. Syst. Evol. Microbiol.">
        <title>The Global Catalogue of Microorganisms (GCM) 10K type strain sequencing project: providing services to taxonomists for standard genome sequencing and annotation.</title>
        <authorList>
            <consortium name="The Broad Institute Genomics Platform"/>
            <consortium name="The Broad Institute Genome Sequencing Center for Infectious Disease"/>
            <person name="Wu L."/>
            <person name="Ma J."/>
        </authorList>
    </citation>
    <scope>NUCLEOTIDE SEQUENCE [LARGE SCALE GENOMIC DNA]</scope>
    <source>
        <strain evidence="2">JCM 14304</strain>
    </source>
</reference>
<comment type="caution">
    <text evidence="1">The sequence shown here is derived from an EMBL/GenBank/DDBJ whole genome shotgun (WGS) entry which is preliminary data.</text>
</comment>
<dbReference type="Gene3D" id="3.30.750.24">
    <property type="entry name" value="STAS domain"/>
    <property type="match status" value="1"/>
</dbReference>
<protein>
    <recommendedName>
        <fullName evidence="3">STAS domain-containing protein</fullName>
    </recommendedName>
</protein>
<evidence type="ECO:0000313" key="2">
    <source>
        <dbReference type="Proteomes" id="UP001500190"/>
    </source>
</evidence>
<gene>
    <name evidence="1" type="ORF">GCM10009742_54660</name>
</gene>
<dbReference type="InterPro" id="IPR036513">
    <property type="entry name" value="STAS_dom_sf"/>
</dbReference>
<name>A0ABP4Q5V7_9ACTN</name>
<dbReference type="EMBL" id="BAAAND010000008">
    <property type="protein sequence ID" value="GAA1599847.1"/>
    <property type="molecule type" value="Genomic_DNA"/>
</dbReference>